<organism evidence="1 2">
    <name type="scientific">Flavobacterium rhamnosiphilum</name>
    <dbReference type="NCBI Taxonomy" id="2541724"/>
    <lineage>
        <taxon>Bacteria</taxon>
        <taxon>Pseudomonadati</taxon>
        <taxon>Bacteroidota</taxon>
        <taxon>Flavobacteriia</taxon>
        <taxon>Flavobacteriales</taxon>
        <taxon>Flavobacteriaceae</taxon>
        <taxon>Flavobacterium</taxon>
    </lineage>
</organism>
<dbReference type="EMBL" id="SMLG01000014">
    <property type="protein sequence ID" value="TDE41989.1"/>
    <property type="molecule type" value="Genomic_DNA"/>
</dbReference>
<sequence>MTPLNKSQIKEIAENLDCGLNCYWNKKTGEILFLPEELGHLLDDDSDDTAIGNQWLQEDFDSIKNNHEDVAVIEKPNSNYSFGIMEAFAEQLPNKLEFKLKLFQALNRNKPFREFKFIIDNSDYREEWFAFKALKLQEWVEEQIEEIEKNDLREL</sequence>
<name>A0A4R5F320_9FLAO</name>
<dbReference type="Proteomes" id="UP000294814">
    <property type="component" value="Unassembled WGS sequence"/>
</dbReference>
<dbReference type="InterPro" id="IPR005361">
    <property type="entry name" value="UPF0158"/>
</dbReference>
<comment type="caution">
    <text evidence="1">The sequence shown here is derived from an EMBL/GenBank/DDBJ whole genome shotgun (WGS) entry which is preliminary data.</text>
</comment>
<dbReference type="Pfam" id="PF03682">
    <property type="entry name" value="UPF0158"/>
    <property type="match status" value="1"/>
</dbReference>
<gene>
    <name evidence="1" type="ORF">E0I26_14830</name>
</gene>
<accession>A0A4R5F320</accession>
<evidence type="ECO:0000313" key="1">
    <source>
        <dbReference type="EMBL" id="TDE41989.1"/>
    </source>
</evidence>
<reference evidence="1 2" key="1">
    <citation type="submission" date="2019-03" db="EMBL/GenBank/DDBJ databases">
        <title>Novel species of Flavobacterium.</title>
        <authorList>
            <person name="Liu Q."/>
            <person name="Xin Y.-H."/>
        </authorList>
    </citation>
    <scope>NUCLEOTIDE SEQUENCE [LARGE SCALE GENOMIC DNA]</scope>
    <source>
        <strain evidence="1 2">LB3P52</strain>
    </source>
</reference>
<dbReference type="AlphaFoldDB" id="A0A4R5F320"/>
<dbReference type="RefSeq" id="WP_131917223.1">
    <property type="nucleotide sequence ID" value="NZ_SMLG01000014.1"/>
</dbReference>
<dbReference type="OrthoDB" id="961309at2"/>
<protein>
    <submittedName>
        <fullName evidence="1">Uncharacterized protein</fullName>
    </submittedName>
</protein>
<proteinExistence type="predicted"/>
<evidence type="ECO:0000313" key="2">
    <source>
        <dbReference type="Proteomes" id="UP000294814"/>
    </source>
</evidence>
<keyword evidence="2" id="KW-1185">Reference proteome</keyword>